<name>A0A5C3NBL2_9AGAM</name>
<sequence>MDEILRQFQFRLVRRVTPSTTELIQKWSARALQEDKIIRTSETLSEDHLSDLYVTLPSRDGSGRPAQVPVVGEQLAYGHHLVFFHRRHPERALRWDGTEAEFAPPGPYPRRMWAGGTMVWKKPLRIGEKAVSTAKIASVDLKGETIDDSKVFVKQNITIRREETGEECIREERTHVYLPSGQRGSGRKQESQVPTANFRFSFTPSLTTLFRFSALTFNGHMIHLDKTYAQEREGYPERLVHAPLTALMMLEVASIYKPDARFRMFDYRAVSPLVACRRVSFTVTDDRDNSMRLWAQDDEDAVAMKGWLSYT</sequence>
<accession>A0A5C3NBL2</accession>
<proteinExistence type="predicted"/>
<organism evidence="1 2">
    <name type="scientific">Heliocybe sulcata</name>
    <dbReference type="NCBI Taxonomy" id="5364"/>
    <lineage>
        <taxon>Eukaryota</taxon>
        <taxon>Fungi</taxon>
        <taxon>Dikarya</taxon>
        <taxon>Basidiomycota</taxon>
        <taxon>Agaricomycotina</taxon>
        <taxon>Agaricomycetes</taxon>
        <taxon>Gloeophyllales</taxon>
        <taxon>Gloeophyllaceae</taxon>
        <taxon>Heliocybe</taxon>
    </lineage>
</organism>
<dbReference type="InterPro" id="IPR029069">
    <property type="entry name" value="HotDog_dom_sf"/>
</dbReference>
<dbReference type="EMBL" id="ML213505">
    <property type="protein sequence ID" value="TFK55054.1"/>
    <property type="molecule type" value="Genomic_DNA"/>
</dbReference>
<evidence type="ECO:0008006" key="3">
    <source>
        <dbReference type="Google" id="ProtNLM"/>
    </source>
</evidence>
<dbReference type="PANTHER" id="PTHR28152">
    <property type="entry name" value="HYDROXYACYL-THIOESTER DEHYDRATASE TYPE 2, MITOCHONDRIAL"/>
    <property type="match status" value="1"/>
</dbReference>
<evidence type="ECO:0000313" key="1">
    <source>
        <dbReference type="EMBL" id="TFK55054.1"/>
    </source>
</evidence>
<dbReference type="OrthoDB" id="3257538at2759"/>
<dbReference type="SUPFAM" id="SSF54637">
    <property type="entry name" value="Thioesterase/thiol ester dehydrase-isomerase"/>
    <property type="match status" value="1"/>
</dbReference>
<gene>
    <name evidence="1" type="ORF">OE88DRAFT_1623866</name>
</gene>
<evidence type="ECO:0000313" key="2">
    <source>
        <dbReference type="Proteomes" id="UP000305948"/>
    </source>
</evidence>
<dbReference type="GO" id="GO:0019171">
    <property type="term" value="F:(3R)-hydroxyacyl-[acyl-carrier-protein] dehydratase activity"/>
    <property type="evidence" value="ECO:0007669"/>
    <property type="project" value="TreeGrafter"/>
</dbReference>
<dbReference type="Proteomes" id="UP000305948">
    <property type="component" value="Unassembled WGS sequence"/>
</dbReference>
<dbReference type="STRING" id="5364.A0A5C3NBL2"/>
<dbReference type="GO" id="GO:0005739">
    <property type="term" value="C:mitochondrion"/>
    <property type="evidence" value="ECO:0007669"/>
    <property type="project" value="TreeGrafter"/>
</dbReference>
<dbReference type="Gene3D" id="3.10.129.10">
    <property type="entry name" value="Hotdog Thioesterase"/>
    <property type="match status" value="1"/>
</dbReference>
<keyword evidence="2" id="KW-1185">Reference proteome</keyword>
<dbReference type="InterPro" id="IPR052741">
    <property type="entry name" value="Mitochondrial_HTD2"/>
</dbReference>
<dbReference type="PANTHER" id="PTHR28152:SF1">
    <property type="entry name" value="HYDROXYACYL-THIOESTER DEHYDRATASE TYPE 2, MITOCHONDRIAL"/>
    <property type="match status" value="1"/>
</dbReference>
<dbReference type="AlphaFoldDB" id="A0A5C3NBL2"/>
<protein>
    <recommendedName>
        <fullName evidence="3">N-terminal of MaoC-like dehydratase domain-containing protein</fullName>
    </recommendedName>
</protein>
<reference evidence="1 2" key="1">
    <citation type="journal article" date="2019" name="Nat. Ecol. Evol.">
        <title>Megaphylogeny resolves global patterns of mushroom evolution.</title>
        <authorList>
            <person name="Varga T."/>
            <person name="Krizsan K."/>
            <person name="Foldi C."/>
            <person name="Dima B."/>
            <person name="Sanchez-Garcia M."/>
            <person name="Sanchez-Ramirez S."/>
            <person name="Szollosi G.J."/>
            <person name="Szarkandi J.G."/>
            <person name="Papp V."/>
            <person name="Albert L."/>
            <person name="Andreopoulos W."/>
            <person name="Angelini C."/>
            <person name="Antonin V."/>
            <person name="Barry K.W."/>
            <person name="Bougher N.L."/>
            <person name="Buchanan P."/>
            <person name="Buyck B."/>
            <person name="Bense V."/>
            <person name="Catcheside P."/>
            <person name="Chovatia M."/>
            <person name="Cooper J."/>
            <person name="Damon W."/>
            <person name="Desjardin D."/>
            <person name="Finy P."/>
            <person name="Geml J."/>
            <person name="Haridas S."/>
            <person name="Hughes K."/>
            <person name="Justo A."/>
            <person name="Karasinski D."/>
            <person name="Kautmanova I."/>
            <person name="Kiss B."/>
            <person name="Kocsube S."/>
            <person name="Kotiranta H."/>
            <person name="LaButti K.M."/>
            <person name="Lechner B.E."/>
            <person name="Liimatainen K."/>
            <person name="Lipzen A."/>
            <person name="Lukacs Z."/>
            <person name="Mihaltcheva S."/>
            <person name="Morgado L.N."/>
            <person name="Niskanen T."/>
            <person name="Noordeloos M.E."/>
            <person name="Ohm R.A."/>
            <person name="Ortiz-Santana B."/>
            <person name="Ovrebo C."/>
            <person name="Racz N."/>
            <person name="Riley R."/>
            <person name="Savchenko A."/>
            <person name="Shiryaev A."/>
            <person name="Soop K."/>
            <person name="Spirin V."/>
            <person name="Szebenyi C."/>
            <person name="Tomsovsky M."/>
            <person name="Tulloss R.E."/>
            <person name="Uehling J."/>
            <person name="Grigoriev I.V."/>
            <person name="Vagvolgyi C."/>
            <person name="Papp T."/>
            <person name="Martin F.M."/>
            <person name="Miettinen O."/>
            <person name="Hibbett D.S."/>
            <person name="Nagy L.G."/>
        </authorList>
    </citation>
    <scope>NUCLEOTIDE SEQUENCE [LARGE SCALE GENOMIC DNA]</scope>
    <source>
        <strain evidence="1 2">OMC1185</strain>
    </source>
</reference>